<feature type="transmembrane region" description="Helical" evidence="5">
    <location>
        <begin position="98"/>
        <end position="123"/>
    </location>
</feature>
<dbReference type="PANTHER" id="PTHR43376:SF1">
    <property type="entry name" value="OLIGOPEPTIDE TRANSPORT SYSTEM PERMEASE PROTEIN"/>
    <property type="match status" value="1"/>
</dbReference>
<dbReference type="InterPro" id="IPR000515">
    <property type="entry name" value="MetI-like"/>
</dbReference>
<reference evidence="7 8" key="1">
    <citation type="journal article" date="2012" name="PLoS ONE">
        <title>The genome characteristics and predicted function of methyl-group oxidation pathway in the obligate aceticlastic methanogens, Methanosaeta spp.</title>
        <authorList>
            <person name="Zhu J."/>
            <person name="Zheng H."/>
            <person name="Ai G."/>
            <person name="Zhang G."/>
            <person name="Liu D."/>
            <person name="Liu X."/>
            <person name="Dong X."/>
        </authorList>
    </citation>
    <scope>NUCLEOTIDE SEQUENCE [LARGE SCALE GENOMIC DNA]</scope>
    <source>
        <strain evidence="7 8">6Ac</strain>
    </source>
</reference>
<dbReference type="CDD" id="cd06261">
    <property type="entry name" value="TM_PBP2"/>
    <property type="match status" value="1"/>
</dbReference>
<name>G7WM34_METH6</name>
<dbReference type="Proteomes" id="UP000005877">
    <property type="component" value="Chromosome"/>
</dbReference>
<dbReference type="Pfam" id="PF00528">
    <property type="entry name" value="BPD_transp_1"/>
    <property type="match status" value="1"/>
</dbReference>
<keyword evidence="4 5" id="KW-0472">Membrane</keyword>
<dbReference type="Gene3D" id="1.10.3720.10">
    <property type="entry name" value="MetI-like"/>
    <property type="match status" value="1"/>
</dbReference>
<evidence type="ECO:0000313" key="7">
    <source>
        <dbReference type="EMBL" id="AET64409.1"/>
    </source>
</evidence>
<dbReference type="PANTHER" id="PTHR43376">
    <property type="entry name" value="OLIGOPEPTIDE TRANSPORT SYSTEM PERMEASE PROTEIN"/>
    <property type="match status" value="1"/>
</dbReference>
<dbReference type="HOGENOM" id="CLU_036879_1_0_2"/>
<accession>G7WM34</accession>
<dbReference type="AlphaFoldDB" id="G7WM34"/>
<keyword evidence="2 5" id="KW-0812">Transmembrane</keyword>
<feature type="transmembrane region" description="Helical" evidence="5">
    <location>
        <begin position="235"/>
        <end position="261"/>
    </location>
</feature>
<feature type="transmembrane region" description="Helical" evidence="5">
    <location>
        <begin position="177"/>
        <end position="198"/>
    </location>
</feature>
<evidence type="ECO:0000256" key="2">
    <source>
        <dbReference type="ARBA" id="ARBA00022692"/>
    </source>
</evidence>
<gene>
    <name evidence="7" type="ordered locus">Mhar_1040</name>
</gene>
<feature type="domain" description="ABC transmembrane type-1" evidence="6">
    <location>
        <begin position="96"/>
        <end position="300"/>
    </location>
</feature>
<feature type="transmembrane region" description="Helical" evidence="5">
    <location>
        <begin position="281"/>
        <end position="304"/>
    </location>
</feature>
<evidence type="ECO:0000259" key="6">
    <source>
        <dbReference type="PROSITE" id="PS50928"/>
    </source>
</evidence>
<dbReference type="PROSITE" id="PS50928">
    <property type="entry name" value="ABC_TM1"/>
    <property type="match status" value="1"/>
</dbReference>
<dbReference type="SUPFAM" id="SSF161098">
    <property type="entry name" value="MetI-like"/>
    <property type="match status" value="1"/>
</dbReference>
<dbReference type="GeneID" id="12510209"/>
<dbReference type="OrthoDB" id="44105at2157"/>
<feature type="transmembrane region" description="Helical" evidence="5">
    <location>
        <begin position="135"/>
        <end position="157"/>
    </location>
</feature>
<evidence type="ECO:0000256" key="3">
    <source>
        <dbReference type="ARBA" id="ARBA00022989"/>
    </source>
</evidence>
<dbReference type="GO" id="GO:0055085">
    <property type="term" value="P:transmembrane transport"/>
    <property type="evidence" value="ECO:0007669"/>
    <property type="project" value="InterPro"/>
</dbReference>
<dbReference type="STRING" id="1110509.Mhar_1040"/>
<dbReference type="EMBL" id="CP003117">
    <property type="protein sequence ID" value="AET64409.1"/>
    <property type="molecule type" value="Genomic_DNA"/>
</dbReference>
<keyword evidence="8" id="KW-1185">Reference proteome</keyword>
<keyword evidence="3 5" id="KW-1133">Transmembrane helix</keyword>
<dbReference type="PATRIC" id="fig|1110509.7.peg.1160"/>
<sequence>MVYKVKLARYFLALFLILSLNFAIPRMMPGDTMTNLLGEDVVYFSGAAAEAMREKMGLDQPLSTQYIGYMKALGRLDLGYSYHFRSPVTDLLWSRMRWTLLLVLPSIVMGALLGTYLGALAGWDEGRGSRRLQTLAAIAIYSSPPYFISLVAVYILGFKLGWFPLKGVYLTGDPLNVLHHLFLPVFIMTLFAASRNFMIMRGSVIQEKRSLYVSYARAKGLYRDEILFASVFKNAILPIITLIALDFGFIFSGALFIEIVFSMNGMGLLIYDAVLCRDYPVLQGAMLIITVMVIIANILADLIYGVVDPRVRSGGGGGW</sequence>
<comment type="subcellular location">
    <subcellularLocation>
        <location evidence="5">Cell membrane</location>
        <topology evidence="5">Multi-pass membrane protein</topology>
    </subcellularLocation>
    <subcellularLocation>
        <location evidence="1">Membrane</location>
        <topology evidence="1">Multi-pass membrane protein</topology>
    </subcellularLocation>
</comment>
<evidence type="ECO:0000256" key="5">
    <source>
        <dbReference type="RuleBase" id="RU363032"/>
    </source>
</evidence>
<protein>
    <submittedName>
        <fullName evidence="7">Oligopeptide ABC transporter, permease protein</fullName>
    </submittedName>
</protein>
<evidence type="ECO:0000313" key="8">
    <source>
        <dbReference type="Proteomes" id="UP000005877"/>
    </source>
</evidence>
<dbReference type="KEGG" id="mhi:Mhar_1040"/>
<dbReference type="GO" id="GO:0005886">
    <property type="term" value="C:plasma membrane"/>
    <property type="evidence" value="ECO:0007669"/>
    <property type="project" value="UniProtKB-SubCell"/>
</dbReference>
<dbReference type="RefSeq" id="WP_014586594.1">
    <property type="nucleotide sequence ID" value="NC_017527.1"/>
</dbReference>
<keyword evidence="5" id="KW-0813">Transport</keyword>
<evidence type="ECO:0000256" key="4">
    <source>
        <dbReference type="ARBA" id="ARBA00023136"/>
    </source>
</evidence>
<evidence type="ECO:0000256" key="1">
    <source>
        <dbReference type="ARBA" id="ARBA00004141"/>
    </source>
</evidence>
<feature type="transmembrane region" description="Helical" evidence="5">
    <location>
        <begin position="7"/>
        <end position="24"/>
    </location>
</feature>
<organism evidence="7 8">
    <name type="scientific">Methanothrix harundinacea (strain 6Ac)</name>
    <name type="common">Methanosaeta harundinacea</name>
    <dbReference type="NCBI Taxonomy" id="1110509"/>
    <lineage>
        <taxon>Archaea</taxon>
        <taxon>Methanobacteriati</taxon>
        <taxon>Methanobacteriota</taxon>
        <taxon>Stenosarchaea group</taxon>
        <taxon>Methanomicrobia</taxon>
        <taxon>Methanotrichales</taxon>
        <taxon>Methanotrichaceae</taxon>
        <taxon>Methanothrix</taxon>
    </lineage>
</organism>
<proteinExistence type="inferred from homology"/>
<dbReference type="InterPro" id="IPR035906">
    <property type="entry name" value="MetI-like_sf"/>
</dbReference>
<comment type="similarity">
    <text evidence="5">Belongs to the binding-protein-dependent transport system permease family.</text>
</comment>